<evidence type="ECO:0000313" key="2">
    <source>
        <dbReference type="EMBL" id="CAH2275164.1"/>
    </source>
</evidence>
<feature type="region of interest" description="Disordered" evidence="1">
    <location>
        <begin position="34"/>
        <end position="54"/>
    </location>
</feature>
<dbReference type="Proteomes" id="UP001295444">
    <property type="component" value="Chromosome 03"/>
</dbReference>
<proteinExistence type="predicted"/>
<evidence type="ECO:0000256" key="1">
    <source>
        <dbReference type="SAM" id="MobiDB-lite"/>
    </source>
</evidence>
<name>A0AAD1VZU7_PELCU</name>
<organism evidence="2 3">
    <name type="scientific">Pelobates cultripes</name>
    <name type="common">Western spadefoot toad</name>
    <dbReference type="NCBI Taxonomy" id="61616"/>
    <lineage>
        <taxon>Eukaryota</taxon>
        <taxon>Metazoa</taxon>
        <taxon>Chordata</taxon>
        <taxon>Craniata</taxon>
        <taxon>Vertebrata</taxon>
        <taxon>Euteleostomi</taxon>
        <taxon>Amphibia</taxon>
        <taxon>Batrachia</taxon>
        <taxon>Anura</taxon>
        <taxon>Pelobatoidea</taxon>
        <taxon>Pelobatidae</taxon>
        <taxon>Pelobates</taxon>
    </lineage>
</organism>
<dbReference type="AlphaFoldDB" id="A0AAD1VZU7"/>
<feature type="compositionally biased region" description="Basic and acidic residues" evidence="1">
    <location>
        <begin position="34"/>
        <end position="46"/>
    </location>
</feature>
<reference evidence="2" key="1">
    <citation type="submission" date="2022-03" db="EMBL/GenBank/DDBJ databases">
        <authorList>
            <person name="Alioto T."/>
            <person name="Alioto T."/>
            <person name="Gomez Garrido J."/>
        </authorList>
    </citation>
    <scope>NUCLEOTIDE SEQUENCE</scope>
</reference>
<evidence type="ECO:0000313" key="3">
    <source>
        <dbReference type="Proteomes" id="UP001295444"/>
    </source>
</evidence>
<dbReference type="EMBL" id="OW240914">
    <property type="protein sequence ID" value="CAH2275164.1"/>
    <property type="molecule type" value="Genomic_DNA"/>
</dbReference>
<protein>
    <submittedName>
        <fullName evidence="2">Uncharacterized protein</fullName>
    </submittedName>
</protein>
<keyword evidence="3" id="KW-1185">Reference proteome</keyword>
<gene>
    <name evidence="2" type="ORF">PECUL_23A054402</name>
</gene>
<accession>A0AAD1VZU7</accession>
<sequence length="54" mass="6392">MELECKKKVEASKYVTVHGREWWSTTKMVPERRTSFRHEIPGDDRNQLGARETS</sequence>